<evidence type="ECO:0000313" key="3">
    <source>
        <dbReference type="EMBL" id="CAE8616406.1"/>
    </source>
</evidence>
<evidence type="ECO:0000256" key="1">
    <source>
        <dbReference type="SAM" id="MobiDB-lite"/>
    </source>
</evidence>
<protein>
    <recommendedName>
        <fullName evidence="2">Tyrosine specific protein phosphatases domain-containing protein</fullName>
    </recommendedName>
</protein>
<dbReference type="InterPro" id="IPR029021">
    <property type="entry name" value="Prot-tyrosine_phosphatase-like"/>
</dbReference>
<gene>
    <name evidence="3" type="ORF">PGLA1383_LOCUS34097</name>
</gene>
<dbReference type="OMA" id="PVWPPSV"/>
<dbReference type="PROSITE" id="PS50056">
    <property type="entry name" value="TYR_PHOSPHATASE_2"/>
    <property type="match status" value="1"/>
</dbReference>
<dbReference type="Proteomes" id="UP000654075">
    <property type="component" value="Unassembled WGS sequence"/>
</dbReference>
<proteinExistence type="predicted"/>
<dbReference type="SUPFAM" id="SSF52799">
    <property type="entry name" value="(Phosphotyrosine protein) phosphatases II"/>
    <property type="match status" value="1"/>
</dbReference>
<dbReference type="OrthoDB" id="415626at2759"/>
<feature type="domain" description="Tyrosine specific protein phosphatases" evidence="2">
    <location>
        <begin position="90"/>
        <end position="165"/>
    </location>
</feature>
<name>A0A813FSD0_POLGL</name>
<dbReference type="Gene3D" id="3.90.190.10">
    <property type="entry name" value="Protein tyrosine phosphatase superfamily"/>
    <property type="match status" value="1"/>
</dbReference>
<dbReference type="Pfam" id="PF00782">
    <property type="entry name" value="DSPc"/>
    <property type="match status" value="1"/>
</dbReference>
<feature type="region of interest" description="Disordered" evidence="1">
    <location>
        <begin position="201"/>
        <end position="228"/>
    </location>
</feature>
<dbReference type="InterPro" id="IPR000340">
    <property type="entry name" value="Dual-sp_phosphatase_cat-dom"/>
</dbReference>
<comment type="caution">
    <text evidence="3">The sequence shown here is derived from an EMBL/GenBank/DDBJ whole genome shotgun (WGS) entry which is preliminary data.</text>
</comment>
<evidence type="ECO:0000259" key="2">
    <source>
        <dbReference type="PROSITE" id="PS50056"/>
    </source>
</evidence>
<feature type="non-terminal residue" evidence="3">
    <location>
        <position position="1"/>
    </location>
</feature>
<dbReference type="CDD" id="cd14498">
    <property type="entry name" value="DSP"/>
    <property type="match status" value="1"/>
</dbReference>
<organism evidence="3 4">
    <name type="scientific">Polarella glacialis</name>
    <name type="common">Dinoflagellate</name>
    <dbReference type="NCBI Taxonomy" id="89957"/>
    <lineage>
        <taxon>Eukaryota</taxon>
        <taxon>Sar</taxon>
        <taxon>Alveolata</taxon>
        <taxon>Dinophyceae</taxon>
        <taxon>Suessiales</taxon>
        <taxon>Suessiaceae</taxon>
        <taxon>Polarella</taxon>
    </lineage>
</organism>
<dbReference type="AlphaFoldDB" id="A0A813FSD0"/>
<dbReference type="EMBL" id="CAJNNV010025868">
    <property type="protein sequence ID" value="CAE8616406.1"/>
    <property type="molecule type" value="Genomic_DNA"/>
</dbReference>
<keyword evidence="4" id="KW-1185">Reference proteome</keyword>
<accession>A0A813FSD0</accession>
<reference evidence="3" key="1">
    <citation type="submission" date="2021-02" db="EMBL/GenBank/DDBJ databases">
        <authorList>
            <person name="Dougan E. K."/>
            <person name="Rhodes N."/>
            <person name="Thang M."/>
            <person name="Chan C."/>
        </authorList>
    </citation>
    <scope>NUCLEOTIDE SEQUENCE</scope>
</reference>
<dbReference type="InterPro" id="IPR000387">
    <property type="entry name" value="Tyr_Pase_dom"/>
</dbReference>
<sequence length="228" mass="24358">MAGHSGQGPIPVWPPSVWWGDADSVRRLGHWQQQREAEGLPRITHVCNTAANAVPLPVEQRVEQVSYLDLEMLDAPDMQPGTGLWACSIRDLRFAVTFVEAAVASGGVVLVNCFAGHNRSGATLLAWLLLHRDASGSSLGFTPEGALRHLRSMEPHALNNERLKDCALAVADADVSAGPMRMTAGHAQECWVIQVPQRSSARSPLGGPGQGGRGVRSAHAALLRGKES</sequence>
<evidence type="ECO:0000313" key="4">
    <source>
        <dbReference type="Proteomes" id="UP000654075"/>
    </source>
</evidence>